<evidence type="ECO:0000313" key="11">
    <source>
        <dbReference type="EMBL" id="EFA04606.1"/>
    </source>
</evidence>
<evidence type="ECO:0000256" key="5">
    <source>
        <dbReference type="ARBA" id="ARBA00022725"/>
    </source>
</evidence>
<dbReference type="GO" id="GO:0005549">
    <property type="term" value="F:odorant binding"/>
    <property type="evidence" value="ECO:0007669"/>
    <property type="project" value="InterPro"/>
</dbReference>
<evidence type="ECO:0000256" key="2">
    <source>
        <dbReference type="ARBA" id="ARBA00022475"/>
    </source>
</evidence>
<comment type="subcellular location">
    <subcellularLocation>
        <location evidence="1 10">Cell membrane</location>
        <topology evidence="1 10">Multi-pass membrane protein</topology>
    </subcellularLocation>
</comment>
<keyword evidence="2" id="KW-1003">Cell membrane</keyword>
<dbReference type="AlphaFoldDB" id="D6WLG7"/>
<accession>D6WLG7</accession>
<keyword evidence="9 10" id="KW-0807">Transducer</keyword>
<dbReference type="EMBL" id="KQ971343">
    <property type="protein sequence ID" value="EFA04606.1"/>
    <property type="molecule type" value="Genomic_DNA"/>
</dbReference>
<feature type="transmembrane region" description="Helical" evidence="10">
    <location>
        <begin position="176"/>
        <end position="201"/>
    </location>
</feature>
<dbReference type="GO" id="GO:0050911">
    <property type="term" value="P:detection of chemical stimulus involved in sensory perception of smell"/>
    <property type="evidence" value="ECO:0000318"/>
    <property type="project" value="GO_Central"/>
</dbReference>
<dbReference type="HOGENOM" id="CLU_059644_1_0_1"/>
<evidence type="ECO:0000256" key="9">
    <source>
        <dbReference type="ARBA" id="ARBA00023224"/>
    </source>
</evidence>
<dbReference type="GO" id="GO:0007165">
    <property type="term" value="P:signal transduction"/>
    <property type="evidence" value="ECO:0007669"/>
    <property type="project" value="UniProtKB-KW"/>
</dbReference>
<evidence type="ECO:0000256" key="1">
    <source>
        <dbReference type="ARBA" id="ARBA00004651"/>
    </source>
</evidence>
<proteinExistence type="inferred from homology"/>
<evidence type="ECO:0000256" key="8">
    <source>
        <dbReference type="ARBA" id="ARBA00023170"/>
    </source>
</evidence>
<dbReference type="PhylomeDB" id="D6WLG7"/>
<keyword evidence="3 10" id="KW-0716">Sensory transduction</keyword>
<reference evidence="11 12" key="1">
    <citation type="journal article" date="2008" name="Nature">
        <title>The genome of the model beetle and pest Tribolium castaneum.</title>
        <authorList>
            <consortium name="Tribolium Genome Sequencing Consortium"/>
            <person name="Richards S."/>
            <person name="Gibbs R.A."/>
            <person name="Weinstock G.M."/>
            <person name="Brown S.J."/>
            <person name="Denell R."/>
            <person name="Beeman R.W."/>
            <person name="Gibbs R."/>
            <person name="Beeman R.W."/>
            <person name="Brown S.J."/>
            <person name="Bucher G."/>
            <person name="Friedrich M."/>
            <person name="Grimmelikhuijzen C.J."/>
            <person name="Klingler M."/>
            <person name="Lorenzen M."/>
            <person name="Richards S."/>
            <person name="Roth S."/>
            <person name="Schroder R."/>
            <person name="Tautz D."/>
            <person name="Zdobnov E.M."/>
            <person name="Muzny D."/>
            <person name="Gibbs R.A."/>
            <person name="Weinstock G.M."/>
            <person name="Attaway T."/>
            <person name="Bell S."/>
            <person name="Buhay C.J."/>
            <person name="Chandrabose M.N."/>
            <person name="Chavez D."/>
            <person name="Clerk-Blankenburg K.P."/>
            <person name="Cree A."/>
            <person name="Dao M."/>
            <person name="Davis C."/>
            <person name="Chacko J."/>
            <person name="Dinh H."/>
            <person name="Dugan-Rocha S."/>
            <person name="Fowler G."/>
            <person name="Garner T.T."/>
            <person name="Garnes J."/>
            <person name="Gnirke A."/>
            <person name="Hawes A."/>
            <person name="Hernandez J."/>
            <person name="Hines S."/>
            <person name="Holder M."/>
            <person name="Hume J."/>
            <person name="Jhangiani S.N."/>
            <person name="Joshi V."/>
            <person name="Khan Z.M."/>
            <person name="Jackson L."/>
            <person name="Kovar C."/>
            <person name="Kowis A."/>
            <person name="Lee S."/>
            <person name="Lewis L.R."/>
            <person name="Margolis J."/>
            <person name="Morgan M."/>
            <person name="Nazareth L.V."/>
            <person name="Nguyen N."/>
            <person name="Okwuonu G."/>
            <person name="Parker D."/>
            <person name="Richards S."/>
            <person name="Ruiz S.J."/>
            <person name="Santibanez J."/>
            <person name="Savard J."/>
            <person name="Scherer S.E."/>
            <person name="Schneider B."/>
            <person name="Sodergren E."/>
            <person name="Tautz D."/>
            <person name="Vattahil S."/>
            <person name="Villasana D."/>
            <person name="White C.S."/>
            <person name="Wright R."/>
            <person name="Park Y."/>
            <person name="Beeman R.W."/>
            <person name="Lord J."/>
            <person name="Oppert B."/>
            <person name="Lorenzen M."/>
            <person name="Brown S."/>
            <person name="Wang L."/>
            <person name="Savard J."/>
            <person name="Tautz D."/>
            <person name="Richards S."/>
            <person name="Weinstock G."/>
            <person name="Gibbs R.A."/>
            <person name="Liu Y."/>
            <person name="Worley K."/>
            <person name="Weinstock G."/>
            <person name="Elsik C.G."/>
            <person name="Reese J.T."/>
            <person name="Elhaik E."/>
            <person name="Landan G."/>
            <person name="Graur D."/>
            <person name="Arensburger P."/>
            <person name="Atkinson P."/>
            <person name="Beeman R.W."/>
            <person name="Beidler J."/>
            <person name="Brown S.J."/>
            <person name="Demuth J.P."/>
            <person name="Drury D.W."/>
            <person name="Du Y.Z."/>
            <person name="Fujiwara H."/>
            <person name="Lorenzen M."/>
            <person name="Maselli V."/>
            <person name="Osanai M."/>
            <person name="Park Y."/>
            <person name="Robertson H.M."/>
            <person name="Tu Z."/>
            <person name="Wang J.J."/>
            <person name="Wang S."/>
            <person name="Richards S."/>
            <person name="Song H."/>
            <person name="Zhang L."/>
            <person name="Sodergren E."/>
            <person name="Werner D."/>
            <person name="Stanke M."/>
            <person name="Morgenstern B."/>
            <person name="Solovyev V."/>
            <person name="Kosarev P."/>
            <person name="Brown G."/>
            <person name="Chen H.C."/>
            <person name="Ermolaeva O."/>
            <person name="Hlavina W."/>
            <person name="Kapustin Y."/>
            <person name="Kiryutin B."/>
            <person name="Kitts P."/>
            <person name="Maglott D."/>
            <person name="Pruitt K."/>
            <person name="Sapojnikov V."/>
            <person name="Souvorov A."/>
            <person name="Mackey A.J."/>
            <person name="Waterhouse R.M."/>
            <person name="Wyder S."/>
            <person name="Zdobnov E.M."/>
            <person name="Zdobnov E.M."/>
            <person name="Wyder S."/>
            <person name="Kriventseva E.V."/>
            <person name="Kadowaki T."/>
            <person name="Bork P."/>
            <person name="Aranda M."/>
            <person name="Bao R."/>
            <person name="Beermann A."/>
            <person name="Berns N."/>
            <person name="Bolognesi R."/>
            <person name="Bonneton F."/>
            <person name="Bopp D."/>
            <person name="Brown S.J."/>
            <person name="Bucher G."/>
            <person name="Butts T."/>
            <person name="Chaumot A."/>
            <person name="Denell R.E."/>
            <person name="Ferrier D.E."/>
            <person name="Friedrich M."/>
            <person name="Gordon C.M."/>
            <person name="Jindra M."/>
            <person name="Klingler M."/>
            <person name="Lan Q."/>
            <person name="Lattorff H.M."/>
            <person name="Laudet V."/>
            <person name="von Levetsow C."/>
            <person name="Liu Z."/>
            <person name="Lutz R."/>
            <person name="Lynch J.A."/>
            <person name="da Fonseca R.N."/>
            <person name="Posnien N."/>
            <person name="Reuter R."/>
            <person name="Roth S."/>
            <person name="Savard J."/>
            <person name="Schinko J.B."/>
            <person name="Schmitt C."/>
            <person name="Schoppmeier M."/>
            <person name="Schroder R."/>
            <person name="Shippy T.D."/>
            <person name="Simonnet F."/>
            <person name="Marques-Souza H."/>
            <person name="Tautz D."/>
            <person name="Tomoyasu Y."/>
            <person name="Trauner J."/>
            <person name="Van der Zee M."/>
            <person name="Vervoort M."/>
            <person name="Wittkopp N."/>
            <person name="Wimmer E.A."/>
            <person name="Yang X."/>
            <person name="Jones A.K."/>
            <person name="Sattelle D.B."/>
            <person name="Ebert P.R."/>
            <person name="Nelson D."/>
            <person name="Scott J.G."/>
            <person name="Beeman R.W."/>
            <person name="Muthukrishnan S."/>
            <person name="Kramer K.J."/>
            <person name="Arakane Y."/>
            <person name="Beeman R.W."/>
            <person name="Zhu Q."/>
            <person name="Hogenkamp D."/>
            <person name="Dixit R."/>
            <person name="Oppert B."/>
            <person name="Jiang H."/>
            <person name="Zou Z."/>
            <person name="Marshall J."/>
            <person name="Elpidina E."/>
            <person name="Vinokurov K."/>
            <person name="Oppert C."/>
            <person name="Zou Z."/>
            <person name="Evans J."/>
            <person name="Lu Z."/>
            <person name="Zhao P."/>
            <person name="Sumathipala N."/>
            <person name="Altincicek B."/>
            <person name="Vilcinskas A."/>
            <person name="Williams M."/>
            <person name="Hultmark D."/>
            <person name="Hetru C."/>
            <person name="Jiang H."/>
            <person name="Grimmelikhuijzen C.J."/>
            <person name="Hauser F."/>
            <person name="Cazzamali G."/>
            <person name="Williamson M."/>
            <person name="Park Y."/>
            <person name="Li B."/>
            <person name="Tanaka Y."/>
            <person name="Predel R."/>
            <person name="Neupert S."/>
            <person name="Schachtner J."/>
            <person name="Verleyen P."/>
            <person name="Raible F."/>
            <person name="Bork P."/>
            <person name="Friedrich M."/>
            <person name="Walden K.K."/>
            <person name="Robertson H.M."/>
            <person name="Angeli S."/>
            <person name="Foret S."/>
            <person name="Bucher G."/>
            <person name="Schuetz S."/>
            <person name="Maleszka R."/>
            <person name="Wimmer E.A."/>
            <person name="Beeman R.W."/>
            <person name="Lorenzen M."/>
            <person name="Tomoyasu Y."/>
            <person name="Miller S.C."/>
            <person name="Grossmann D."/>
            <person name="Bucher G."/>
        </authorList>
    </citation>
    <scope>NUCLEOTIDE SEQUENCE [LARGE SCALE GENOMIC DNA]</scope>
    <source>
        <strain evidence="11 12">Georgia GA2</strain>
    </source>
</reference>
<evidence type="ECO:0000256" key="10">
    <source>
        <dbReference type="RuleBase" id="RU351113"/>
    </source>
</evidence>
<feature type="transmembrane region" description="Helical" evidence="10">
    <location>
        <begin position="72"/>
        <end position="93"/>
    </location>
</feature>
<evidence type="ECO:0000256" key="3">
    <source>
        <dbReference type="ARBA" id="ARBA00022606"/>
    </source>
</evidence>
<evidence type="ECO:0000313" key="12">
    <source>
        <dbReference type="Proteomes" id="UP000007266"/>
    </source>
</evidence>
<organism evidence="11 12">
    <name type="scientific">Tribolium castaneum</name>
    <name type="common">Red flour beetle</name>
    <dbReference type="NCBI Taxonomy" id="7070"/>
    <lineage>
        <taxon>Eukaryota</taxon>
        <taxon>Metazoa</taxon>
        <taxon>Ecdysozoa</taxon>
        <taxon>Arthropoda</taxon>
        <taxon>Hexapoda</taxon>
        <taxon>Insecta</taxon>
        <taxon>Pterygota</taxon>
        <taxon>Neoptera</taxon>
        <taxon>Endopterygota</taxon>
        <taxon>Coleoptera</taxon>
        <taxon>Polyphaga</taxon>
        <taxon>Cucujiformia</taxon>
        <taxon>Tenebrionidae</taxon>
        <taxon>Tenebrionidae incertae sedis</taxon>
        <taxon>Tribolium</taxon>
    </lineage>
</organism>
<keyword evidence="12" id="KW-1185">Reference proteome</keyword>
<dbReference type="InParanoid" id="D6WLG7"/>
<feature type="transmembrane region" description="Helical" evidence="10">
    <location>
        <begin position="40"/>
        <end position="60"/>
    </location>
</feature>
<dbReference type="Proteomes" id="UP000007266">
    <property type="component" value="Linkage group 5"/>
</dbReference>
<keyword evidence="5 10" id="KW-0552">Olfaction</keyword>
<sequence length="396" mass="46394">MTRTPTDDTTFDLDNFMKNDSMKLVRVIAYDTLKFKITKLILFITFLVHFSTTLIQVYFVCVDFNVYFFVKYAPAMFGSLFVMVSIIALFVTAETDMVVRVFRKAQLRKLTVEDGPSFHVFQKECKIFTVFFVLNLIIALFSGYLHALPDDDDREIFYAFAFFEDYCSEWKDFCSFLYRITFLPVAYVMYVPINVFVYAAIHLKSQIYYLKEHLIQINEGYDISNNNDLFYDENYQRIIREKMIYLYKIHVKLFLAALDIRKLIRGFIALFAIVGCLLGISILYFVMLFQGNLFDKFGRLSTLTVVAFNSFAAVIISGQMIESSSSDDVDAIIYNCNWYDWNEENKRFFLLIRMATMHPFKLQFSQNYAVNYQLGVAILKAMYSAFSLLKAIKNDF</sequence>
<keyword evidence="7 10" id="KW-0472">Membrane</keyword>
<protein>
    <recommendedName>
        <fullName evidence="10">Odorant receptor</fullName>
    </recommendedName>
</protein>
<dbReference type="PANTHER" id="PTHR21137">
    <property type="entry name" value="ODORANT RECEPTOR"/>
    <property type="match status" value="1"/>
</dbReference>
<evidence type="ECO:0000256" key="6">
    <source>
        <dbReference type="ARBA" id="ARBA00022989"/>
    </source>
</evidence>
<dbReference type="GO" id="GO:0004984">
    <property type="term" value="F:olfactory receptor activity"/>
    <property type="evidence" value="ECO:0000318"/>
    <property type="project" value="GO_Central"/>
</dbReference>
<keyword evidence="4 10" id="KW-0812">Transmembrane</keyword>
<reference evidence="11 12" key="2">
    <citation type="journal article" date="2010" name="Nucleic Acids Res.">
        <title>BeetleBase in 2010: revisions to provide comprehensive genomic information for Tribolium castaneum.</title>
        <authorList>
            <person name="Kim H.S."/>
            <person name="Murphy T."/>
            <person name="Xia J."/>
            <person name="Caragea D."/>
            <person name="Park Y."/>
            <person name="Beeman R.W."/>
            <person name="Lorenzen M.D."/>
            <person name="Butcher S."/>
            <person name="Manak J.R."/>
            <person name="Brown S.J."/>
        </authorList>
    </citation>
    <scope>GENOME REANNOTATION</scope>
    <source>
        <strain evidence="11 12">Georgia GA2</strain>
    </source>
</reference>
<dbReference type="Pfam" id="PF02949">
    <property type="entry name" value="7tm_6"/>
    <property type="match status" value="1"/>
</dbReference>
<comment type="caution">
    <text evidence="10">Lacks conserved residue(s) required for the propagation of feature annotation.</text>
</comment>
<comment type="similarity">
    <text evidence="10">Belongs to the insect chemoreceptor superfamily. Heteromeric odorant receptor channel (TC 1.A.69) family.</text>
</comment>
<gene>
    <name evidence="11" type="primary">Or272</name>
    <name evidence="11" type="synonym">GLEAN_13447</name>
    <name evidence="11" type="ORF">TcasGA2_TC013447</name>
</gene>
<keyword evidence="8 10" id="KW-0675">Receptor</keyword>
<feature type="transmembrane region" description="Helical" evidence="10">
    <location>
        <begin position="267"/>
        <end position="291"/>
    </location>
</feature>
<evidence type="ECO:0000256" key="4">
    <source>
        <dbReference type="ARBA" id="ARBA00022692"/>
    </source>
</evidence>
<dbReference type="GO" id="GO:0005886">
    <property type="term" value="C:plasma membrane"/>
    <property type="evidence" value="ECO:0000318"/>
    <property type="project" value="GO_Central"/>
</dbReference>
<dbReference type="InterPro" id="IPR004117">
    <property type="entry name" value="7tm6_olfct_rcpt"/>
</dbReference>
<feature type="transmembrane region" description="Helical" evidence="10">
    <location>
        <begin position="127"/>
        <end position="147"/>
    </location>
</feature>
<name>D6WLG7_TRICA</name>
<keyword evidence="6 10" id="KW-1133">Transmembrane helix</keyword>
<dbReference type="PANTHER" id="PTHR21137:SF35">
    <property type="entry name" value="ODORANT RECEPTOR 19A-RELATED"/>
    <property type="match status" value="1"/>
</dbReference>
<evidence type="ECO:0000256" key="7">
    <source>
        <dbReference type="ARBA" id="ARBA00023136"/>
    </source>
</evidence>